<dbReference type="EMBL" id="CM055761">
    <property type="protein sequence ID" value="KAJ7986225.1"/>
    <property type="molecule type" value="Genomic_DNA"/>
</dbReference>
<dbReference type="Proteomes" id="UP001157502">
    <property type="component" value="Chromosome 34"/>
</dbReference>
<reference evidence="1" key="1">
    <citation type="submission" date="2021-05" db="EMBL/GenBank/DDBJ databases">
        <authorList>
            <person name="Pan Q."/>
            <person name="Jouanno E."/>
            <person name="Zahm M."/>
            <person name="Klopp C."/>
            <person name="Cabau C."/>
            <person name="Louis A."/>
            <person name="Berthelot C."/>
            <person name="Parey E."/>
            <person name="Roest Crollius H."/>
            <person name="Montfort J."/>
            <person name="Robinson-Rechavi M."/>
            <person name="Bouchez O."/>
            <person name="Lampietro C."/>
            <person name="Lopez Roques C."/>
            <person name="Donnadieu C."/>
            <person name="Postlethwait J."/>
            <person name="Bobe J."/>
            <person name="Dillon D."/>
            <person name="Chandos A."/>
            <person name="von Hippel F."/>
            <person name="Guiguen Y."/>
        </authorList>
    </citation>
    <scope>NUCLEOTIDE SEQUENCE</scope>
    <source>
        <strain evidence="1">YG-Jan2019</strain>
    </source>
</reference>
<gene>
    <name evidence="1" type="ORF">DPEC_G00337750</name>
</gene>
<sequence length="384" mass="44140">MCSNNSYSQTKFSLEARDTHKHKGKSCGYYMRIIFFFSSLIQSLIIMSLVLFLVYGQPEKSAEEKRLKELEQSFNRISENNIKLRKDYTDLAATQRNRTTEKTALELEVASLKRTNTGQTQKLILCESEKKMQMSRSSPVKCVTPAVQFPVINPTTELKTLQSRIKLIETNFTQTTKYISIERDNAIKERDAQRLESTNLRGENTNLKEQLTLYIKKCKEDFSKSLEGIQAVTSNFLMRIEKLFPHSMTFQLTCEKQSEQMNTIKSSCSSLSKEVEEKFQRYLDNVGMKVADIQALSSRLEVQNNHLTIEIQQCQRNHSMAITEADRLLMETSQKHDQNMESRVKEQNQLREEMSQKVAEISKLKENLSAANCNTKGTSTKASG</sequence>
<comment type="caution">
    <text evidence="1">The sequence shown here is derived from an EMBL/GenBank/DDBJ whole genome shotgun (WGS) entry which is preliminary data.</text>
</comment>
<organism evidence="1 2">
    <name type="scientific">Dallia pectoralis</name>
    <name type="common">Alaska blackfish</name>
    <dbReference type="NCBI Taxonomy" id="75939"/>
    <lineage>
        <taxon>Eukaryota</taxon>
        <taxon>Metazoa</taxon>
        <taxon>Chordata</taxon>
        <taxon>Craniata</taxon>
        <taxon>Vertebrata</taxon>
        <taxon>Euteleostomi</taxon>
        <taxon>Actinopterygii</taxon>
        <taxon>Neopterygii</taxon>
        <taxon>Teleostei</taxon>
        <taxon>Protacanthopterygii</taxon>
        <taxon>Esociformes</taxon>
        <taxon>Umbridae</taxon>
        <taxon>Dallia</taxon>
    </lineage>
</organism>
<protein>
    <submittedName>
        <fullName evidence="1">Uncharacterized protein</fullName>
    </submittedName>
</protein>
<evidence type="ECO:0000313" key="2">
    <source>
        <dbReference type="Proteomes" id="UP001157502"/>
    </source>
</evidence>
<proteinExistence type="predicted"/>
<name>A0ACC2F4H4_DALPE</name>
<accession>A0ACC2F4H4</accession>
<keyword evidence="2" id="KW-1185">Reference proteome</keyword>
<evidence type="ECO:0000313" key="1">
    <source>
        <dbReference type="EMBL" id="KAJ7986225.1"/>
    </source>
</evidence>